<keyword evidence="1" id="KW-0812">Transmembrane</keyword>
<comment type="caution">
    <text evidence="4">The sequence shown here is derived from an EMBL/GenBank/DDBJ whole genome shotgun (WGS) entry which is preliminary data.</text>
</comment>
<keyword evidence="1" id="KW-1134">Transmembrane beta strand</keyword>
<dbReference type="SUPFAM" id="SSF56935">
    <property type="entry name" value="Porins"/>
    <property type="match status" value="1"/>
</dbReference>
<dbReference type="InterPro" id="IPR037066">
    <property type="entry name" value="Plug_dom_sf"/>
</dbReference>
<evidence type="ECO:0000259" key="3">
    <source>
        <dbReference type="Pfam" id="PF07715"/>
    </source>
</evidence>
<feature type="chain" id="PRO_5019117991" evidence="2">
    <location>
        <begin position="22"/>
        <end position="941"/>
    </location>
</feature>
<dbReference type="EMBL" id="QRKB01000051">
    <property type="protein sequence ID" value="RHH76875.1"/>
    <property type="molecule type" value="Genomic_DNA"/>
</dbReference>
<keyword evidence="1" id="KW-0813">Transport</keyword>
<dbReference type="NCBIfam" id="TIGR04056">
    <property type="entry name" value="OMP_RagA_SusC"/>
    <property type="match status" value="1"/>
</dbReference>
<dbReference type="Pfam" id="PF07715">
    <property type="entry name" value="Plug"/>
    <property type="match status" value="1"/>
</dbReference>
<dbReference type="InterPro" id="IPR023997">
    <property type="entry name" value="TonB-dep_OMP_SusC/RagA_CS"/>
</dbReference>
<dbReference type="Gene3D" id="2.170.130.10">
    <property type="entry name" value="TonB-dependent receptor, plug domain"/>
    <property type="match status" value="1"/>
</dbReference>
<keyword evidence="1" id="KW-0472">Membrane</keyword>
<name>A0A414XSI7_9BACT</name>
<feature type="signal peptide" evidence="2">
    <location>
        <begin position="1"/>
        <end position="21"/>
    </location>
</feature>
<evidence type="ECO:0000256" key="2">
    <source>
        <dbReference type="SAM" id="SignalP"/>
    </source>
</evidence>
<protein>
    <submittedName>
        <fullName evidence="4">SusC/RagA family TonB-linked outer membrane protein</fullName>
    </submittedName>
</protein>
<dbReference type="NCBIfam" id="TIGR04057">
    <property type="entry name" value="SusC_RagA_signa"/>
    <property type="match status" value="1"/>
</dbReference>
<feature type="domain" description="TonB-dependent receptor plug" evidence="3">
    <location>
        <begin position="49"/>
        <end position="153"/>
    </location>
</feature>
<dbReference type="PROSITE" id="PS52016">
    <property type="entry name" value="TONB_DEPENDENT_REC_3"/>
    <property type="match status" value="1"/>
</dbReference>
<gene>
    <name evidence="4" type="ORF">DW192_14155</name>
</gene>
<keyword evidence="2" id="KW-0732">Signal</keyword>
<evidence type="ECO:0000313" key="5">
    <source>
        <dbReference type="Proteomes" id="UP000284548"/>
    </source>
</evidence>
<accession>A0A414XSI7</accession>
<comment type="subcellular location">
    <subcellularLocation>
        <location evidence="1">Cell outer membrane</location>
        <topology evidence="1">Multi-pass membrane protein</topology>
    </subcellularLocation>
</comment>
<dbReference type="GO" id="GO:0009279">
    <property type="term" value="C:cell outer membrane"/>
    <property type="evidence" value="ECO:0007669"/>
    <property type="project" value="UniProtKB-SubCell"/>
</dbReference>
<dbReference type="InterPro" id="IPR023996">
    <property type="entry name" value="TonB-dep_OMP_SusC/RagA"/>
</dbReference>
<dbReference type="AlphaFoldDB" id="A0A414XSI7"/>
<organism evidence="4 5">
    <name type="scientific">Segatella copri</name>
    <dbReference type="NCBI Taxonomy" id="165179"/>
    <lineage>
        <taxon>Bacteria</taxon>
        <taxon>Pseudomonadati</taxon>
        <taxon>Bacteroidota</taxon>
        <taxon>Bacteroidia</taxon>
        <taxon>Bacteroidales</taxon>
        <taxon>Prevotellaceae</taxon>
        <taxon>Segatella</taxon>
    </lineage>
</organism>
<dbReference type="InterPro" id="IPR039426">
    <property type="entry name" value="TonB-dep_rcpt-like"/>
</dbReference>
<reference evidence="4 5" key="1">
    <citation type="submission" date="2018-08" db="EMBL/GenBank/DDBJ databases">
        <title>A genome reference for cultivated species of the human gut microbiota.</title>
        <authorList>
            <person name="Zou Y."/>
            <person name="Xue W."/>
            <person name="Luo G."/>
        </authorList>
    </citation>
    <scope>NUCLEOTIDE SEQUENCE [LARGE SCALE GENOMIC DNA]</scope>
    <source>
        <strain evidence="4 5">AM16-54</strain>
    </source>
</reference>
<dbReference type="RefSeq" id="WP_118255674.1">
    <property type="nucleotide sequence ID" value="NZ_QRKB01000051.1"/>
</dbReference>
<evidence type="ECO:0000256" key="1">
    <source>
        <dbReference type="PROSITE-ProRule" id="PRU01360"/>
    </source>
</evidence>
<sequence>MKNNKNAVLMAMALLSLPVSAQVKIDSIAPHRYAAQSIDVGANVNFSREQSTSAVSVITSESTNKRSAKNIGNSILGQGSGLISLQNSGNYAGINPTFYIRGMQSLDGNTPLFVVDGIERDIQYISAEEVESVSVLKDAAATALYGYKGANGVVLITTKRGKFNSKEIKVNLDHAINFMAHKPKFVDAQTYAKAMNEAYANDGFENPRYTQEEVDAFGSSKYPYLYPNVNWVDETFRNHSVTNMLNASFTGGGEKFKYYALLDLQYDNGFVKNPDTHEGYSTNNKYVKGNLRMNMDMILSKNTTMKVNLLGVLAESNAPGNSAKLWDMVYGLPSAAFAVKDEDGKWGGNSTWAGTVNPVAQSQDAGYSRNHNRGIYTDLTIRQELPAVLKGLAVQGRIAYDHFSNIYENYSKTYVYGSPTVVDWLDGKPQLGKAFTGGSESDLGASISTNSFTRRFHADASADYQNTFGAHSIYSQLKYDYEFSDEFAINSTLYRQNISWYTHYGLLDRYFLDLALIESGSNRLAPGSKWALSPTVSAAWVLSKENFMKNLNWVDFLKLRASYGIIQTDILPESGWMYYMQQYQTTGGTYPFNSGFQSDFGRTYLDAIATSGLTHEKAAKFNAGVDATLFGGLDFSFDGFYQRRSNIWVSTAGKYSSELGVDAPYEGDGIVDSWGWEASLDYNKQIGDVKFNIGANIDYYRSQIKEQDEAPKLYPNLVSTGHRVSQLFGYKAIGFFKDQADIDASKPQLLGSTPRPGDIKYEDVNGDGQIDTNDKTAIGYSTVAPEIYYNIHLGVEWKGLGIDAMFQGTGRYSGVLSTKSMYKPLVGNTTISQYYYDNRWTPETASTAKFPALSSTSNANNYNTNTLWMFDRSFFKLRNIEVYYNFPKALLAKTNLLNAAKLYVRGVDLFSFDHLDESDPEVFGATNPLNRSIVAGLSVTF</sequence>
<evidence type="ECO:0000313" key="4">
    <source>
        <dbReference type="EMBL" id="RHH76875.1"/>
    </source>
</evidence>
<proteinExistence type="inferred from homology"/>
<dbReference type="InterPro" id="IPR012910">
    <property type="entry name" value="Plug_dom"/>
</dbReference>
<keyword evidence="1" id="KW-0998">Cell outer membrane</keyword>
<dbReference type="Proteomes" id="UP000284548">
    <property type="component" value="Unassembled WGS sequence"/>
</dbReference>
<comment type="similarity">
    <text evidence="1">Belongs to the TonB-dependent receptor family.</text>
</comment>